<protein>
    <submittedName>
        <fullName evidence="2">Uncharacterized protein</fullName>
    </submittedName>
</protein>
<evidence type="ECO:0000313" key="3">
    <source>
        <dbReference type="Proteomes" id="UP000054097"/>
    </source>
</evidence>
<evidence type="ECO:0000256" key="1">
    <source>
        <dbReference type="SAM" id="Phobius"/>
    </source>
</evidence>
<dbReference type="EMBL" id="KN824278">
    <property type="protein sequence ID" value="KIM33651.1"/>
    <property type="molecule type" value="Genomic_DNA"/>
</dbReference>
<dbReference type="Proteomes" id="UP000054097">
    <property type="component" value="Unassembled WGS sequence"/>
</dbReference>
<organism evidence="2 3">
    <name type="scientific">Serendipita vermifera MAFF 305830</name>
    <dbReference type="NCBI Taxonomy" id="933852"/>
    <lineage>
        <taxon>Eukaryota</taxon>
        <taxon>Fungi</taxon>
        <taxon>Dikarya</taxon>
        <taxon>Basidiomycota</taxon>
        <taxon>Agaricomycotina</taxon>
        <taxon>Agaricomycetes</taxon>
        <taxon>Sebacinales</taxon>
        <taxon>Serendipitaceae</taxon>
        <taxon>Serendipita</taxon>
    </lineage>
</organism>
<dbReference type="AlphaFoldDB" id="A0A0C3BQF7"/>
<reference evidence="2 3" key="1">
    <citation type="submission" date="2014-04" db="EMBL/GenBank/DDBJ databases">
        <authorList>
            <consortium name="DOE Joint Genome Institute"/>
            <person name="Kuo A."/>
            <person name="Zuccaro A."/>
            <person name="Kohler A."/>
            <person name="Nagy L.G."/>
            <person name="Floudas D."/>
            <person name="Copeland A."/>
            <person name="Barry K.W."/>
            <person name="Cichocki N."/>
            <person name="Veneault-Fourrey C."/>
            <person name="LaButti K."/>
            <person name="Lindquist E.A."/>
            <person name="Lipzen A."/>
            <person name="Lundell T."/>
            <person name="Morin E."/>
            <person name="Murat C."/>
            <person name="Sun H."/>
            <person name="Tunlid A."/>
            <person name="Henrissat B."/>
            <person name="Grigoriev I.V."/>
            <person name="Hibbett D.S."/>
            <person name="Martin F."/>
            <person name="Nordberg H.P."/>
            <person name="Cantor M.N."/>
            <person name="Hua S.X."/>
        </authorList>
    </citation>
    <scope>NUCLEOTIDE SEQUENCE [LARGE SCALE GENOMIC DNA]</scope>
    <source>
        <strain evidence="2 3">MAFF 305830</strain>
    </source>
</reference>
<keyword evidence="1" id="KW-0472">Membrane</keyword>
<dbReference type="HOGENOM" id="CLU_1321619_0_0_1"/>
<keyword evidence="1" id="KW-1133">Transmembrane helix</keyword>
<proteinExistence type="predicted"/>
<keyword evidence="1" id="KW-0812">Transmembrane</keyword>
<gene>
    <name evidence="2" type="ORF">M408DRAFT_158367</name>
</gene>
<keyword evidence="3" id="KW-1185">Reference proteome</keyword>
<feature type="transmembrane region" description="Helical" evidence="1">
    <location>
        <begin position="7"/>
        <end position="27"/>
    </location>
</feature>
<reference evidence="3" key="2">
    <citation type="submission" date="2015-01" db="EMBL/GenBank/DDBJ databases">
        <title>Evolutionary Origins and Diversification of the Mycorrhizal Mutualists.</title>
        <authorList>
            <consortium name="DOE Joint Genome Institute"/>
            <consortium name="Mycorrhizal Genomics Consortium"/>
            <person name="Kohler A."/>
            <person name="Kuo A."/>
            <person name="Nagy L.G."/>
            <person name="Floudas D."/>
            <person name="Copeland A."/>
            <person name="Barry K.W."/>
            <person name="Cichocki N."/>
            <person name="Veneault-Fourrey C."/>
            <person name="LaButti K."/>
            <person name="Lindquist E.A."/>
            <person name="Lipzen A."/>
            <person name="Lundell T."/>
            <person name="Morin E."/>
            <person name="Murat C."/>
            <person name="Riley R."/>
            <person name="Ohm R."/>
            <person name="Sun H."/>
            <person name="Tunlid A."/>
            <person name="Henrissat B."/>
            <person name="Grigoriev I.V."/>
            <person name="Hibbett D.S."/>
            <person name="Martin F."/>
        </authorList>
    </citation>
    <scope>NUCLEOTIDE SEQUENCE [LARGE SCALE GENOMIC DNA]</scope>
    <source>
        <strain evidence="3">MAFF 305830</strain>
    </source>
</reference>
<sequence>MIKGEHLLRFGALLIFAAFILLIFVHVGQVNPGHVARSLSMLLDKHGCIQTWVSSCTFFTDNVRVCYSATLQALTGDPFPGLYNSEIHSIGNSEGLQITYSWGLYSVCGYTYNATWDSRGTCTKSSIGHGFAPFDTITHDVPLQYSNAVVSLISNSGGSTTDIYKFWIFRDIDRSCLLFRPCSDVFHGNARDVRTIPMLPALDNLTSG</sequence>
<evidence type="ECO:0000313" key="2">
    <source>
        <dbReference type="EMBL" id="KIM33651.1"/>
    </source>
</evidence>
<dbReference type="OrthoDB" id="3349852at2759"/>
<accession>A0A0C3BQF7</accession>
<name>A0A0C3BQF7_SERVB</name>